<dbReference type="Proteomes" id="UP001302274">
    <property type="component" value="Unassembled WGS sequence"/>
</dbReference>
<name>A0ABU5W3B1_9BACT</name>
<keyword evidence="3" id="KW-1185">Reference proteome</keyword>
<gene>
    <name evidence="2" type="ORF">SHI21_18790</name>
</gene>
<protein>
    <submittedName>
        <fullName evidence="2">Uncharacterized protein</fullName>
    </submittedName>
</protein>
<dbReference type="EMBL" id="JAYGJQ010000003">
    <property type="protein sequence ID" value="MEA9358290.1"/>
    <property type="molecule type" value="Genomic_DNA"/>
</dbReference>
<organism evidence="2 3">
    <name type="scientific">Bacteriovorax antarcticus</name>
    <dbReference type="NCBI Taxonomy" id="3088717"/>
    <lineage>
        <taxon>Bacteria</taxon>
        <taxon>Pseudomonadati</taxon>
        <taxon>Bdellovibrionota</taxon>
        <taxon>Bacteriovoracia</taxon>
        <taxon>Bacteriovoracales</taxon>
        <taxon>Bacteriovoracaceae</taxon>
        <taxon>Bacteriovorax</taxon>
    </lineage>
</organism>
<dbReference type="RefSeq" id="WP_323578624.1">
    <property type="nucleotide sequence ID" value="NZ_JAYGJQ010000003.1"/>
</dbReference>
<comment type="caution">
    <text evidence="2">The sequence shown here is derived from an EMBL/GenBank/DDBJ whole genome shotgun (WGS) entry which is preliminary data.</text>
</comment>
<feature type="chain" id="PRO_5046788337" evidence="1">
    <location>
        <begin position="28"/>
        <end position="1264"/>
    </location>
</feature>
<evidence type="ECO:0000313" key="2">
    <source>
        <dbReference type="EMBL" id="MEA9358290.1"/>
    </source>
</evidence>
<sequence>MTTGFIYMKMNALLQALILLILVASCAKTPGKTDAKFKLKISSLTDLGSAGAGGAMLWGKSDKGDMFGVNISTGSELSLELANGSWSFWSVAWEGKNTIYNFQGLTRCAKSNSIFNGTDAQININLSNATCADSDFSPAVSLRSGVYEFPTISRFECDKLSNHNGLGCGVGDLSGKTTSRRLLMPAFKKASGGAIEFSGGALVSACHSGGTNEMIDTHLPVGNGVIPAFTVLQSFFSVSSCDETDPKGFAKENFEMGLKATPNPNAMTFINNGTCNGSNFTETSCGLFGGSYSAGVCNGLITYVQTEISENACIAYGGTYTVGPIKKFELITTIPDDVLCSGKRIDPAVKSPHVFAAGVGIPANPFRICKEYQLNSIGAAYTDKSFSLHADLDMNVTSVLGNGPVNSCLGPGANFIPIGGLYDESCNEIPAVHFGTGVFRGNNHTISNIRLHSKLSNIGFIRDGGSVLNLTLNNIEIEGTSNVGAFSGSTSGVLSNLSLKKSKVRGQTAVGGIVGTYTPTVAVLNNLNVKKSFIRIDGTQGFGGGLVGDTKMLDIPLTINKSSFEGVITAAGTQVAAGGLVGAASITPLTINESYSSGAALVHGSSWAGGLVGAAPLGVNINNSYSRMNFGPGTYDIGEGGNIGGLVGKWAIFSNVTNSFYHGSIMHPCFEKSTPCSVGPLSGGAPATVVNSEGTLLYRAWFSGITLGNTQELSTFETTTTKNNFIQSSTPSLFKDTGASFPRLAWESGECALNTNNLSVALQSKTKGSLTNPIVLCNKEQWKEIKNYPTLNYIVADNLGIGEIAAIDIIPSFSGTINGNGNVIGGIYNLATTTTSGIIANNYGKISNTIFAASYLDIISMANPAAGLVGVNQQAGQIFDNQFLSVNIKKSTADMTGAVAGINYGRIYRNKISSVSSITNSGGLLVGSNMSEGVLTGNQVSGTLTLLANTDNIYVGLAAATNSGKISETDISGTIVNSATGNTGSGSGIGAFVGSHFGVAEDILVKPSAKLIIGIAGPTYGQVFGQVLDGAKVKNVLALNETPIPLSATSANVQSFAGFGDSSATYKNSYQLTGNVFRFSSSPVVVNGCNQTGNIFTYDLSAFLVLTSPYLDGLYLPNISGAHVSSRITSTLSNGIGSIVSNLDDGHFVLPCSAGGIAVGTTTFYPIKTEPDFSHAEVHSSSMRNLKSFEYFCPSSLSVSSSSRTYAFCGSGELNMVEDAGAFGFGFQRLLSAHKTWLQTGYPPEDRPVWVMSDEGYPKLFIAH</sequence>
<keyword evidence="1" id="KW-0732">Signal</keyword>
<reference evidence="2 3" key="1">
    <citation type="submission" date="2023-11" db="EMBL/GenBank/DDBJ databases">
        <title>A Novel Polar Bacteriovorax (B. antarcticus) Isolated from the Biocrust in Antarctica.</title>
        <authorList>
            <person name="Mun W."/>
            <person name="Choi S.Y."/>
            <person name="Mitchell R.J."/>
        </authorList>
    </citation>
    <scope>NUCLEOTIDE SEQUENCE [LARGE SCALE GENOMIC DNA]</scope>
    <source>
        <strain evidence="2 3">PP10</strain>
    </source>
</reference>
<feature type="signal peptide" evidence="1">
    <location>
        <begin position="1"/>
        <end position="27"/>
    </location>
</feature>
<accession>A0ABU5W3B1</accession>
<dbReference type="Gene3D" id="2.160.20.110">
    <property type="match status" value="1"/>
</dbReference>
<evidence type="ECO:0000313" key="3">
    <source>
        <dbReference type="Proteomes" id="UP001302274"/>
    </source>
</evidence>
<evidence type="ECO:0000256" key="1">
    <source>
        <dbReference type="SAM" id="SignalP"/>
    </source>
</evidence>
<proteinExistence type="predicted"/>